<comment type="caution">
    <text evidence="8">The sequence shown here is derived from an EMBL/GenBank/DDBJ whole genome shotgun (WGS) entry which is preliminary data.</text>
</comment>
<evidence type="ECO:0000256" key="6">
    <source>
        <dbReference type="ARBA" id="ARBA00023136"/>
    </source>
</evidence>
<reference evidence="8 9" key="1">
    <citation type="submission" date="2017-12" db="EMBL/GenBank/DDBJ databases">
        <title>Sequencing, de novo assembly and annotation of complete genome of a new Thraustochytrid species, strain FCC1311.</title>
        <authorList>
            <person name="Sedici K."/>
            <person name="Godart F."/>
            <person name="Aiese Cigliano R."/>
            <person name="Sanseverino W."/>
            <person name="Barakat M."/>
            <person name="Ortet P."/>
            <person name="Marechal E."/>
            <person name="Cagnac O."/>
            <person name="Amato A."/>
        </authorList>
    </citation>
    <scope>NUCLEOTIDE SEQUENCE [LARGE SCALE GENOMIC DNA]</scope>
</reference>
<gene>
    <name evidence="8" type="ORF">FCC1311_074962</name>
</gene>
<name>A0A2R5GKW3_9STRA</name>
<protein>
    <submittedName>
        <fullName evidence="8">Solute carrier family 35 member F2</fullName>
    </submittedName>
</protein>
<proteinExistence type="inferred from homology"/>
<dbReference type="PANTHER" id="PTHR14233:SF4">
    <property type="entry name" value="SOLUTE CARRIER FAMILY 35 MEMBER F2"/>
    <property type="match status" value="1"/>
</dbReference>
<evidence type="ECO:0000256" key="7">
    <source>
        <dbReference type="SAM" id="Phobius"/>
    </source>
</evidence>
<feature type="transmembrane region" description="Helical" evidence="7">
    <location>
        <begin position="168"/>
        <end position="188"/>
    </location>
</feature>
<keyword evidence="6 7" id="KW-0472">Membrane</keyword>
<keyword evidence="4 7" id="KW-0812">Transmembrane</keyword>
<evidence type="ECO:0000256" key="4">
    <source>
        <dbReference type="ARBA" id="ARBA00022692"/>
    </source>
</evidence>
<evidence type="ECO:0000256" key="5">
    <source>
        <dbReference type="ARBA" id="ARBA00022989"/>
    </source>
</evidence>
<dbReference type="AlphaFoldDB" id="A0A2R5GKW3"/>
<feature type="transmembrane region" description="Helical" evidence="7">
    <location>
        <begin position="137"/>
        <end position="159"/>
    </location>
</feature>
<feature type="transmembrane region" description="Helical" evidence="7">
    <location>
        <begin position="232"/>
        <end position="250"/>
    </location>
</feature>
<evidence type="ECO:0000313" key="8">
    <source>
        <dbReference type="EMBL" id="GBG31275.1"/>
    </source>
</evidence>
<evidence type="ECO:0000313" key="9">
    <source>
        <dbReference type="Proteomes" id="UP000241890"/>
    </source>
</evidence>
<evidence type="ECO:0000256" key="3">
    <source>
        <dbReference type="ARBA" id="ARBA00022448"/>
    </source>
</evidence>
<evidence type="ECO:0000256" key="2">
    <source>
        <dbReference type="ARBA" id="ARBA00007863"/>
    </source>
</evidence>
<feature type="transmembrane region" description="Helical" evidence="7">
    <location>
        <begin position="111"/>
        <end position="131"/>
    </location>
</feature>
<comment type="similarity">
    <text evidence="2">Belongs to the SLC35F solute transporter family.</text>
</comment>
<feature type="transmembrane region" description="Helical" evidence="7">
    <location>
        <begin position="293"/>
        <end position="314"/>
    </location>
</feature>
<feature type="transmembrane region" description="Helical" evidence="7">
    <location>
        <begin position="320"/>
        <end position="337"/>
    </location>
</feature>
<dbReference type="Proteomes" id="UP000241890">
    <property type="component" value="Unassembled WGS sequence"/>
</dbReference>
<evidence type="ECO:0000256" key="1">
    <source>
        <dbReference type="ARBA" id="ARBA00004141"/>
    </source>
</evidence>
<dbReference type="InterPro" id="IPR037185">
    <property type="entry name" value="EmrE-like"/>
</dbReference>
<keyword evidence="5 7" id="KW-1133">Transmembrane helix</keyword>
<dbReference type="InParanoid" id="A0A2R5GKW3"/>
<comment type="subcellular location">
    <subcellularLocation>
        <location evidence="1">Membrane</location>
        <topology evidence="1">Multi-pass membrane protein</topology>
    </subcellularLocation>
</comment>
<feature type="transmembrane region" description="Helical" evidence="7">
    <location>
        <begin position="48"/>
        <end position="64"/>
    </location>
</feature>
<dbReference type="EMBL" id="BEYU01000094">
    <property type="protein sequence ID" value="GBG31275.1"/>
    <property type="molecule type" value="Genomic_DNA"/>
</dbReference>
<dbReference type="PANTHER" id="PTHR14233">
    <property type="entry name" value="DUF914-RELATED"/>
    <property type="match status" value="1"/>
</dbReference>
<sequence length="385" mass="42158">MGGGCRTCWRKWHGVVLGQLLSLLLTGTGVFSEALFRGADVSVPGLQNFIMYAALATIYGAFWFRRARRKRREQELAAQFRVGPGADSRLRDVEGDTIPEQKHEASLAAPWYVYALIALADVQGNFLAVLAYRYTTIASATLLDCFSIPVVMVLSRLFLRVTYGRRNFAGVLMCLCGLSMVVLIDLGLGSESETRGSNPALGDALVVLAASCYAVSNVAQEVMVKRHDRIEYLFLLGSFGCFFAGIQVAATEHETLSAAHTWPAKVWTFILGYVVCLFGMYSSISKFLETFDAAFLNISLLSSDVWAVFAGHLIFHDAIAPLYVLALLVIVGGVLMYNSQMPEGPAEARERQYSSGAMNDLAPIEISDETPRAQSRFENLALAQS</sequence>
<keyword evidence="9" id="KW-1185">Reference proteome</keyword>
<feature type="transmembrane region" description="Helical" evidence="7">
    <location>
        <begin position="200"/>
        <end position="220"/>
    </location>
</feature>
<dbReference type="Pfam" id="PF06027">
    <property type="entry name" value="SLC35F"/>
    <property type="match status" value="2"/>
</dbReference>
<dbReference type="GO" id="GO:0016020">
    <property type="term" value="C:membrane"/>
    <property type="evidence" value="ECO:0007669"/>
    <property type="project" value="UniProtKB-SubCell"/>
</dbReference>
<dbReference type="SUPFAM" id="SSF103481">
    <property type="entry name" value="Multidrug resistance efflux transporter EmrE"/>
    <property type="match status" value="1"/>
</dbReference>
<dbReference type="GO" id="GO:0022857">
    <property type="term" value="F:transmembrane transporter activity"/>
    <property type="evidence" value="ECO:0007669"/>
    <property type="project" value="InterPro"/>
</dbReference>
<feature type="transmembrane region" description="Helical" evidence="7">
    <location>
        <begin position="262"/>
        <end position="281"/>
    </location>
</feature>
<organism evidence="8 9">
    <name type="scientific">Hondaea fermentalgiana</name>
    <dbReference type="NCBI Taxonomy" id="2315210"/>
    <lineage>
        <taxon>Eukaryota</taxon>
        <taxon>Sar</taxon>
        <taxon>Stramenopiles</taxon>
        <taxon>Bigyra</taxon>
        <taxon>Labyrinthulomycetes</taxon>
        <taxon>Thraustochytrida</taxon>
        <taxon>Thraustochytriidae</taxon>
        <taxon>Hondaea</taxon>
    </lineage>
</organism>
<dbReference type="InterPro" id="IPR009262">
    <property type="entry name" value="SLC35_F1/F2/F6"/>
</dbReference>
<keyword evidence="3" id="KW-0813">Transport</keyword>
<dbReference type="InterPro" id="IPR052221">
    <property type="entry name" value="SLC35F_Transporter"/>
</dbReference>
<dbReference type="OrthoDB" id="429955at2759"/>
<accession>A0A2R5GKW3</accession>